<dbReference type="AlphaFoldDB" id="A0A9D2HR13"/>
<protein>
    <recommendedName>
        <fullName evidence="2 7">DNA repair protein RecO</fullName>
    </recommendedName>
    <alternativeName>
        <fullName evidence="6 7">Recombination protein O</fullName>
    </alternativeName>
</protein>
<dbReference type="Proteomes" id="UP000823860">
    <property type="component" value="Unassembled WGS sequence"/>
</dbReference>
<dbReference type="Gene3D" id="2.40.50.140">
    <property type="entry name" value="Nucleic acid-binding proteins"/>
    <property type="match status" value="1"/>
</dbReference>
<dbReference type="Pfam" id="PF02565">
    <property type="entry name" value="RecO_C"/>
    <property type="match status" value="1"/>
</dbReference>
<dbReference type="PANTHER" id="PTHR33991:SF1">
    <property type="entry name" value="DNA REPAIR PROTEIN RECO"/>
    <property type="match status" value="1"/>
</dbReference>
<accession>A0A9D2HR13</accession>
<dbReference type="InterPro" id="IPR012340">
    <property type="entry name" value="NA-bd_OB-fold"/>
</dbReference>
<evidence type="ECO:0000256" key="7">
    <source>
        <dbReference type="HAMAP-Rule" id="MF_00201"/>
    </source>
</evidence>
<gene>
    <name evidence="7" type="primary">recO</name>
    <name evidence="9" type="ORF">H9785_01000</name>
</gene>
<reference evidence="9" key="1">
    <citation type="journal article" date="2021" name="PeerJ">
        <title>Extensive microbial diversity within the chicken gut microbiome revealed by metagenomics and culture.</title>
        <authorList>
            <person name="Gilroy R."/>
            <person name="Ravi A."/>
            <person name="Getino M."/>
            <person name="Pursley I."/>
            <person name="Horton D.L."/>
            <person name="Alikhan N.F."/>
            <person name="Baker D."/>
            <person name="Gharbi K."/>
            <person name="Hall N."/>
            <person name="Watson M."/>
            <person name="Adriaenssens E.M."/>
            <person name="Foster-Nyarko E."/>
            <person name="Jarju S."/>
            <person name="Secka A."/>
            <person name="Antonio M."/>
            <person name="Oren A."/>
            <person name="Chaudhuri R.R."/>
            <person name="La Ragione R."/>
            <person name="Hildebrand F."/>
            <person name="Pallen M.J."/>
        </authorList>
    </citation>
    <scope>NUCLEOTIDE SEQUENCE</scope>
    <source>
        <strain evidence="9">ChiHecec1B25-7008</strain>
    </source>
</reference>
<dbReference type="InterPro" id="IPR037278">
    <property type="entry name" value="ARFGAP/RecO"/>
</dbReference>
<evidence type="ECO:0000256" key="6">
    <source>
        <dbReference type="ARBA" id="ARBA00033409"/>
    </source>
</evidence>
<keyword evidence="3 7" id="KW-0227">DNA damage</keyword>
<dbReference type="HAMAP" id="MF_00201">
    <property type="entry name" value="RecO"/>
    <property type="match status" value="1"/>
</dbReference>
<dbReference type="InterPro" id="IPR042242">
    <property type="entry name" value="RecO_C"/>
</dbReference>
<evidence type="ECO:0000256" key="3">
    <source>
        <dbReference type="ARBA" id="ARBA00022763"/>
    </source>
</evidence>
<comment type="similarity">
    <text evidence="1 7">Belongs to the RecO family.</text>
</comment>
<dbReference type="GO" id="GO:0043590">
    <property type="term" value="C:bacterial nucleoid"/>
    <property type="evidence" value="ECO:0007669"/>
    <property type="project" value="TreeGrafter"/>
</dbReference>
<dbReference type="GO" id="GO:0006310">
    <property type="term" value="P:DNA recombination"/>
    <property type="evidence" value="ECO:0007669"/>
    <property type="project" value="UniProtKB-UniRule"/>
</dbReference>
<dbReference type="InterPro" id="IPR003717">
    <property type="entry name" value="RecO"/>
</dbReference>
<dbReference type="GO" id="GO:0006302">
    <property type="term" value="P:double-strand break repair"/>
    <property type="evidence" value="ECO:0007669"/>
    <property type="project" value="TreeGrafter"/>
</dbReference>
<dbReference type="InterPro" id="IPR022572">
    <property type="entry name" value="DNA_rep/recomb_RecO_N"/>
</dbReference>
<dbReference type="PANTHER" id="PTHR33991">
    <property type="entry name" value="DNA REPAIR PROTEIN RECO"/>
    <property type="match status" value="1"/>
</dbReference>
<comment type="caution">
    <text evidence="9">The sequence shown here is derived from an EMBL/GenBank/DDBJ whole genome shotgun (WGS) entry which is preliminary data.</text>
</comment>
<reference evidence="9" key="2">
    <citation type="submission" date="2021-04" db="EMBL/GenBank/DDBJ databases">
        <authorList>
            <person name="Gilroy R."/>
        </authorList>
    </citation>
    <scope>NUCLEOTIDE SEQUENCE</scope>
    <source>
        <strain evidence="9">ChiHecec1B25-7008</strain>
    </source>
</reference>
<evidence type="ECO:0000313" key="10">
    <source>
        <dbReference type="Proteomes" id="UP000823860"/>
    </source>
</evidence>
<feature type="domain" description="DNA replication/recombination mediator RecO N-terminal" evidence="8">
    <location>
        <begin position="1"/>
        <end position="81"/>
    </location>
</feature>
<dbReference type="SUPFAM" id="SSF57863">
    <property type="entry name" value="ArfGap/RecO-like zinc finger"/>
    <property type="match status" value="1"/>
</dbReference>
<evidence type="ECO:0000256" key="1">
    <source>
        <dbReference type="ARBA" id="ARBA00007452"/>
    </source>
</evidence>
<evidence type="ECO:0000313" key="9">
    <source>
        <dbReference type="EMBL" id="HJA82543.1"/>
    </source>
</evidence>
<evidence type="ECO:0000256" key="5">
    <source>
        <dbReference type="ARBA" id="ARBA00023204"/>
    </source>
</evidence>
<proteinExistence type="inferred from homology"/>
<dbReference type="Gene3D" id="1.20.1440.120">
    <property type="entry name" value="Recombination protein O, C-terminal domain"/>
    <property type="match status" value="1"/>
</dbReference>
<evidence type="ECO:0000256" key="4">
    <source>
        <dbReference type="ARBA" id="ARBA00023172"/>
    </source>
</evidence>
<dbReference type="EMBL" id="DWZE01000012">
    <property type="protein sequence ID" value="HJA82543.1"/>
    <property type="molecule type" value="Genomic_DNA"/>
</dbReference>
<name>A0A9D2HR13_9BACE</name>
<evidence type="ECO:0000256" key="2">
    <source>
        <dbReference type="ARBA" id="ARBA00021310"/>
    </source>
</evidence>
<keyword evidence="4 7" id="KW-0233">DNA recombination</keyword>
<sequence>MLQKTECIVLHTVRYKDTALMATVYSEASGRASLVVPVSRGRRSAVRSVLFQPPSLVELEADVRPNQSVGRVKEARTAHPYASLPYDPRKAAIALFLSEFLYRALREETENRPLFAYLRSSLLWLDECRTGFANFHLVFLMRLSRFLGLYPNLEGYAEGDWFDLRAACFTSRRPAAHNDCLAPAEAARMACLMRMDYATMHLFRLSRDERARCLDVILAYYRLHLPDFPELRSVEVLRELFD</sequence>
<organism evidence="9 10">
    <name type="scientific">Candidatus Bacteroides intestinavium</name>
    <dbReference type="NCBI Taxonomy" id="2838469"/>
    <lineage>
        <taxon>Bacteria</taxon>
        <taxon>Pseudomonadati</taxon>
        <taxon>Bacteroidota</taxon>
        <taxon>Bacteroidia</taxon>
        <taxon>Bacteroidales</taxon>
        <taxon>Bacteroidaceae</taxon>
        <taxon>Bacteroides</taxon>
    </lineage>
</organism>
<keyword evidence="5 7" id="KW-0234">DNA repair</keyword>
<evidence type="ECO:0000259" key="8">
    <source>
        <dbReference type="Pfam" id="PF11967"/>
    </source>
</evidence>
<comment type="function">
    <text evidence="7">Involved in DNA repair and RecF pathway recombination.</text>
</comment>
<dbReference type="Pfam" id="PF11967">
    <property type="entry name" value="RecO_N"/>
    <property type="match status" value="1"/>
</dbReference>